<organism evidence="1 2">
    <name type="scientific">Russula ochroleuca</name>
    <dbReference type="NCBI Taxonomy" id="152965"/>
    <lineage>
        <taxon>Eukaryota</taxon>
        <taxon>Fungi</taxon>
        <taxon>Dikarya</taxon>
        <taxon>Basidiomycota</taxon>
        <taxon>Agaricomycotina</taxon>
        <taxon>Agaricomycetes</taxon>
        <taxon>Russulales</taxon>
        <taxon>Russulaceae</taxon>
        <taxon>Russula</taxon>
    </lineage>
</organism>
<accession>A0A9P5JUS7</accession>
<evidence type="ECO:0000313" key="1">
    <source>
        <dbReference type="EMBL" id="KAF8463820.1"/>
    </source>
</evidence>
<dbReference type="OrthoDB" id="2669721at2759"/>
<dbReference type="AlphaFoldDB" id="A0A9P5JUS7"/>
<sequence>MHLINLNDPDLFLGLWRGTVKAHGKTVALATPFIPSSFGHAPRNPAEKINSGYKAWEFQIYLFGLGPALLRHILPKKYWANFCKYQWVISPADLLHGHRLLCGFVKEFKELYYQRCKDCIHFTIHAGPLACYAQWTIETAIGNLGDEIRVLCAQLNSILAMMPNLNLGDKDSLPCGAKQLKLGYALLRPCEDTARRVTEAEASVILTYWEEKGWPNRDAWPRAIMQWAHLQLPNGQKACSWWYEARSMRPLRKTTCVKLIVEGAPDVADVKYFFRLHFGNIIHSLAVVSVFSPPDKGLLEESHRAAYICHHLGAAALRVVDVKAITSVVSMVPDYQVMPEGDIVIPENQFSLVDVPLQKLASLCGTLSEGDDDNGNEDDDDDKD</sequence>
<protein>
    <submittedName>
        <fullName evidence="1">Uncharacterized protein</fullName>
    </submittedName>
</protein>
<name>A0A9P5JUS7_9AGAM</name>
<gene>
    <name evidence="1" type="ORF">DFH94DRAFT_796341</name>
</gene>
<dbReference type="EMBL" id="WHVB01000061">
    <property type="protein sequence ID" value="KAF8463820.1"/>
    <property type="molecule type" value="Genomic_DNA"/>
</dbReference>
<dbReference type="Proteomes" id="UP000759537">
    <property type="component" value="Unassembled WGS sequence"/>
</dbReference>
<comment type="caution">
    <text evidence="1">The sequence shown here is derived from an EMBL/GenBank/DDBJ whole genome shotgun (WGS) entry which is preliminary data.</text>
</comment>
<keyword evidence="2" id="KW-1185">Reference proteome</keyword>
<reference evidence="1" key="2">
    <citation type="journal article" date="2020" name="Nat. Commun.">
        <title>Large-scale genome sequencing of mycorrhizal fungi provides insights into the early evolution of symbiotic traits.</title>
        <authorList>
            <person name="Miyauchi S."/>
            <person name="Kiss E."/>
            <person name="Kuo A."/>
            <person name="Drula E."/>
            <person name="Kohler A."/>
            <person name="Sanchez-Garcia M."/>
            <person name="Morin E."/>
            <person name="Andreopoulos B."/>
            <person name="Barry K.W."/>
            <person name="Bonito G."/>
            <person name="Buee M."/>
            <person name="Carver A."/>
            <person name="Chen C."/>
            <person name="Cichocki N."/>
            <person name="Clum A."/>
            <person name="Culley D."/>
            <person name="Crous P.W."/>
            <person name="Fauchery L."/>
            <person name="Girlanda M."/>
            <person name="Hayes R.D."/>
            <person name="Keri Z."/>
            <person name="LaButti K."/>
            <person name="Lipzen A."/>
            <person name="Lombard V."/>
            <person name="Magnuson J."/>
            <person name="Maillard F."/>
            <person name="Murat C."/>
            <person name="Nolan M."/>
            <person name="Ohm R.A."/>
            <person name="Pangilinan J."/>
            <person name="Pereira M.F."/>
            <person name="Perotto S."/>
            <person name="Peter M."/>
            <person name="Pfister S."/>
            <person name="Riley R."/>
            <person name="Sitrit Y."/>
            <person name="Stielow J.B."/>
            <person name="Szollosi G."/>
            <person name="Zifcakova L."/>
            <person name="Stursova M."/>
            <person name="Spatafora J.W."/>
            <person name="Tedersoo L."/>
            <person name="Vaario L.M."/>
            <person name="Yamada A."/>
            <person name="Yan M."/>
            <person name="Wang P."/>
            <person name="Xu J."/>
            <person name="Bruns T."/>
            <person name="Baldrian P."/>
            <person name="Vilgalys R."/>
            <person name="Dunand C."/>
            <person name="Henrissat B."/>
            <person name="Grigoriev I.V."/>
            <person name="Hibbett D."/>
            <person name="Nagy L.G."/>
            <person name="Martin F.M."/>
        </authorList>
    </citation>
    <scope>NUCLEOTIDE SEQUENCE</scope>
    <source>
        <strain evidence="1">Prilba</strain>
    </source>
</reference>
<proteinExistence type="predicted"/>
<reference evidence="1" key="1">
    <citation type="submission" date="2019-10" db="EMBL/GenBank/DDBJ databases">
        <authorList>
            <consortium name="DOE Joint Genome Institute"/>
            <person name="Kuo A."/>
            <person name="Miyauchi S."/>
            <person name="Kiss E."/>
            <person name="Drula E."/>
            <person name="Kohler A."/>
            <person name="Sanchez-Garcia M."/>
            <person name="Andreopoulos B."/>
            <person name="Barry K.W."/>
            <person name="Bonito G."/>
            <person name="Buee M."/>
            <person name="Carver A."/>
            <person name="Chen C."/>
            <person name="Cichocki N."/>
            <person name="Clum A."/>
            <person name="Culley D."/>
            <person name="Crous P.W."/>
            <person name="Fauchery L."/>
            <person name="Girlanda M."/>
            <person name="Hayes R."/>
            <person name="Keri Z."/>
            <person name="LaButti K."/>
            <person name="Lipzen A."/>
            <person name="Lombard V."/>
            <person name="Magnuson J."/>
            <person name="Maillard F."/>
            <person name="Morin E."/>
            <person name="Murat C."/>
            <person name="Nolan M."/>
            <person name="Ohm R."/>
            <person name="Pangilinan J."/>
            <person name="Pereira M."/>
            <person name="Perotto S."/>
            <person name="Peter M."/>
            <person name="Riley R."/>
            <person name="Sitrit Y."/>
            <person name="Stielow B."/>
            <person name="Szollosi G."/>
            <person name="Zifcakova L."/>
            <person name="Stursova M."/>
            <person name="Spatafora J.W."/>
            <person name="Tedersoo L."/>
            <person name="Vaario L.-M."/>
            <person name="Yamada A."/>
            <person name="Yan M."/>
            <person name="Wang P."/>
            <person name="Xu J."/>
            <person name="Bruns T."/>
            <person name="Baldrian P."/>
            <person name="Vilgalys R."/>
            <person name="Henrissat B."/>
            <person name="Grigoriev I.V."/>
            <person name="Hibbett D."/>
            <person name="Nagy L.G."/>
            <person name="Martin F.M."/>
        </authorList>
    </citation>
    <scope>NUCLEOTIDE SEQUENCE</scope>
    <source>
        <strain evidence="1">Prilba</strain>
    </source>
</reference>
<evidence type="ECO:0000313" key="2">
    <source>
        <dbReference type="Proteomes" id="UP000759537"/>
    </source>
</evidence>